<comment type="similarity">
    <text evidence="4">Belongs to the cyclic nucleotide phosphodiesterase class-III family.</text>
</comment>
<dbReference type="PANTHER" id="PTHR42988">
    <property type="entry name" value="PHOSPHOHYDROLASE"/>
    <property type="match status" value="1"/>
</dbReference>
<evidence type="ECO:0000256" key="1">
    <source>
        <dbReference type="ARBA" id="ARBA00022723"/>
    </source>
</evidence>
<dbReference type="Gene3D" id="3.60.21.10">
    <property type="match status" value="1"/>
</dbReference>
<dbReference type="GO" id="GO:0016787">
    <property type="term" value="F:hydrolase activity"/>
    <property type="evidence" value="ECO:0007669"/>
    <property type="project" value="UniProtKB-KW"/>
</dbReference>
<dbReference type="PANTHER" id="PTHR42988:SF2">
    <property type="entry name" value="CYCLIC NUCLEOTIDE PHOSPHODIESTERASE CBUA0032-RELATED"/>
    <property type="match status" value="1"/>
</dbReference>
<keyword evidence="3" id="KW-0408">Iron</keyword>
<dbReference type="RefSeq" id="WP_092620852.1">
    <property type="nucleotide sequence ID" value="NZ_FMYK01000008.1"/>
</dbReference>
<evidence type="ECO:0000256" key="3">
    <source>
        <dbReference type="ARBA" id="ARBA00023004"/>
    </source>
</evidence>
<protein>
    <submittedName>
        <fullName evidence="6">Icc protein</fullName>
    </submittedName>
</protein>
<dbReference type="NCBIfam" id="NF008359">
    <property type="entry name" value="PRK11148.1"/>
    <property type="match status" value="1"/>
</dbReference>
<gene>
    <name evidence="6" type="ORF">SAMN05421749_10881</name>
</gene>
<feature type="domain" description="Calcineurin-like phosphoesterase" evidence="5">
    <location>
        <begin position="17"/>
        <end position="202"/>
    </location>
</feature>
<sequence length="271" mass="30957">MNQSVPPKRFDSQRPFHILQISDCHLMSDPNQTFAGILPLKSLQAVLAHATQHVAFDCILNTGDIAQEPVPEAYHLYLETVKQLKRPHYWVRGNHDENQNFPSLNQDDHPNVILAGNWCIILLNSQENHQVSGHIDGYDLEQLEQLLTKYQDFHVLLALHHNTFDVGCAWLAPHQLQNSAQFVACIERHRNVRAVISGHVHQEFHYQHGQTTFLSCPSTSIQFKPHSAEFRLDDLPPGYRTLALYPDGHFETAVHRIDAQIGAVDMELKSY</sequence>
<dbReference type="InterPro" id="IPR050884">
    <property type="entry name" value="CNP_phosphodiesterase-III"/>
</dbReference>
<dbReference type="InterPro" id="IPR029052">
    <property type="entry name" value="Metallo-depent_PP-like"/>
</dbReference>
<organism evidence="6 7">
    <name type="scientific">Acinetobacter marinus</name>
    <dbReference type="NCBI Taxonomy" id="281375"/>
    <lineage>
        <taxon>Bacteria</taxon>
        <taxon>Pseudomonadati</taxon>
        <taxon>Pseudomonadota</taxon>
        <taxon>Gammaproteobacteria</taxon>
        <taxon>Moraxellales</taxon>
        <taxon>Moraxellaceae</taxon>
        <taxon>Acinetobacter</taxon>
    </lineage>
</organism>
<dbReference type="Pfam" id="PF00149">
    <property type="entry name" value="Metallophos"/>
    <property type="match status" value="1"/>
</dbReference>
<evidence type="ECO:0000259" key="5">
    <source>
        <dbReference type="Pfam" id="PF00149"/>
    </source>
</evidence>
<evidence type="ECO:0000313" key="6">
    <source>
        <dbReference type="EMBL" id="SDC61536.1"/>
    </source>
</evidence>
<dbReference type="SUPFAM" id="SSF56300">
    <property type="entry name" value="Metallo-dependent phosphatases"/>
    <property type="match status" value="1"/>
</dbReference>
<name>A0A1G6N2T1_9GAMM</name>
<dbReference type="GO" id="GO:0046872">
    <property type="term" value="F:metal ion binding"/>
    <property type="evidence" value="ECO:0007669"/>
    <property type="project" value="UniProtKB-KW"/>
</dbReference>
<dbReference type="Proteomes" id="UP000242317">
    <property type="component" value="Unassembled WGS sequence"/>
</dbReference>
<evidence type="ECO:0000313" key="7">
    <source>
        <dbReference type="Proteomes" id="UP000242317"/>
    </source>
</evidence>
<keyword evidence="2" id="KW-0378">Hydrolase</keyword>
<dbReference type="InterPro" id="IPR004843">
    <property type="entry name" value="Calcineurin-like_PHP"/>
</dbReference>
<keyword evidence="1" id="KW-0479">Metal-binding</keyword>
<dbReference type="OrthoDB" id="9784378at2"/>
<evidence type="ECO:0000256" key="2">
    <source>
        <dbReference type="ARBA" id="ARBA00022801"/>
    </source>
</evidence>
<evidence type="ECO:0000256" key="4">
    <source>
        <dbReference type="ARBA" id="ARBA00025742"/>
    </source>
</evidence>
<reference evidence="7" key="1">
    <citation type="submission" date="2016-09" db="EMBL/GenBank/DDBJ databases">
        <authorList>
            <person name="Varghese N."/>
            <person name="Submissions S."/>
        </authorList>
    </citation>
    <scope>NUCLEOTIDE SEQUENCE [LARGE SCALE GENOMIC DNA]</scope>
    <source>
        <strain evidence="7">ANC 3699</strain>
    </source>
</reference>
<keyword evidence="7" id="KW-1185">Reference proteome</keyword>
<dbReference type="EMBL" id="FMYK01000008">
    <property type="protein sequence ID" value="SDC61536.1"/>
    <property type="molecule type" value="Genomic_DNA"/>
</dbReference>
<dbReference type="AlphaFoldDB" id="A0A1G6N2T1"/>
<accession>A0A1G6N2T1</accession>
<proteinExistence type="inferred from homology"/>